<proteinExistence type="predicted"/>
<dbReference type="PANTHER" id="PTHR46797:SF1">
    <property type="entry name" value="METHYLPHOSPHONATE SYNTHASE"/>
    <property type="match status" value="1"/>
</dbReference>
<keyword evidence="1" id="KW-0238">DNA-binding</keyword>
<dbReference type="InterPro" id="IPR010982">
    <property type="entry name" value="Lambda_DNA-bd_dom_sf"/>
</dbReference>
<dbReference type="SUPFAM" id="SSF47413">
    <property type="entry name" value="lambda repressor-like DNA-binding domains"/>
    <property type="match status" value="1"/>
</dbReference>
<gene>
    <name evidence="3" type="ORF">GCM10009560_41040</name>
</gene>
<organism evidence="3 4">
    <name type="scientific">Nonomuraea longicatena</name>
    <dbReference type="NCBI Taxonomy" id="83682"/>
    <lineage>
        <taxon>Bacteria</taxon>
        <taxon>Bacillati</taxon>
        <taxon>Actinomycetota</taxon>
        <taxon>Actinomycetes</taxon>
        <taxon>Streptosporangiales</taxon>
        <taxon>Streptosporangiaceae</taxon>
        <taxon>Nonomuraea</taxon>
    </lineage>
</organism>
<reference evidence="3 4" key="1">
    <citation type="journal article" date="2019" name="Int. J. Syst. Evol. Microbiol.">
        <title>The Global Catalogue of Microorganisms (GCM) 10K type strain sequencing project: providing services to taxonomists for standard genome sequencing and annotation.</title>
        <authorList>
            <consortium name="The Broad Institute Genomics Platform"/>
            <consortium name="The Broad Institute Genome Sequencing Center for Infectious Disease"/>
            <person name="Wu L."/>
            <person name="Ma J."/>
        </authorList>
    </citation>
    <scope>NUCLEOTIDE SEQUENCE [LARGE SCALE GENOMIC DNA]</scope>
    <source>
        <strain evidence="3 4">JCM 11136</strain>
    </source>
</reference>
<dbReference type="SMART" id="SM00530">
    <property type="entry name" value="HTH_XRE"/>
    <property type="match status" value="1"/>
</dbReference>
<dbReference type="Gene3D" id="1.10.260.40">
    <property type="entry name" value="lambda repressor-like DNA-binding domains"/>
    <property type="match status" value="1"/>
</dbReference>
<sequence length="408" mass="44599">MANVNTEPGARLRELRKRRGLTQEDLAEMANLSVPVIKKIEQGGTARMETFRQIAKVLGVTTVWFVAAGPPRPTADNGDDTVLAAIRSAITPPIGFDGTPILGTADHDDVALSRLVDAAAAVNRVYHADRYEDLAYLLPALIRSANYHVAHLDGAERTQARRTRSAVLALSGRYLIQIRAHDLALLTLQDATRDAVAAGDQALAASAMSGQAWAMLRQGRFDEVERLCSSVADQIEPRMSTATPDELSAWGWMLMRASAGAIRNNRSGEAAEYLSLAKAAGARLGHEHALGGQNTFGPLTAALQEPENAMIEGRPDKALEAMDALPRDVGRTDSSTYNRARLDRARALVRVGNTEKATEVMTQLRRQHGEWLQYQQSARDVTEEIVQSRTRSLSTDQRELVDFLDLDE</sequence>
<dbReference type="EMBL" id="BAAAHQ010000021">
    <property type="protein sequence ID" value="GAA0934188.1"/>
    <property type="molecule type" value="Genomic_DNA"/>
</dbReference>
<evidence type="ECO:0000313" key="3">
    <source>
        <dbReference type="EMBL" id="GAA0934188.1"/>
    </source>
</evidence>
<name>A0ABN1PWA3_9ACTN</name>
<dbReference type="Pfam" id="PF01381">
    <property type="entry name" value="HTH_3"/>
    <property type="match status" value="1"/>
</dbReference>
<dbReference type="PROSITE" id="PS50943">
    <property type="entry name" value="HTH_CROC1"/>
    <property type="match status" value="1"/>
</dbReference>
<dbReference type="PANTHER" id="PTHR46797">
    <property type="entry name" value="HTH-TYPE TRANSCRIPTIONAL REGULATOR"/>
    <property type="match status" value="1"/>
</dbReference>
<protein>
    <recommendedName>
        <fullName evidence="2">HTH cro/C1-type domain-containing protein</fullName>
    </recommendedName>
</protein>
<dbReference type="InterPro" id="IPR001387">
    <property type="entry name" value="Cro/C1-type_HTH"/>
</dbReference>
<comment type="caution">
    <text evidence="3">The sequence shown here is derived from an EMBL/GenBank/DDBJ whole genome shotgun (WGS) entry which is preliminary data.</text>
</comment>
<evidence type="ECO:0000256" key="1">
    <source>
        <dbReference type="ARBA" id="ARBA00023125"/>
    </source>
</evidence>
<evidence type="ECO:0000259" key="2">
    <source>
        <dbReference type="PROSITE" id="PS50943"/>
    </source>
</evidence>
<dbReference type="RefSeq" id="WP_343951531.1">
    <property type="nucleotide sequence ID" value="NZ_BAAAHQ010000021.1"/>
</dbReference>
<feature type="domain" description="HTH cro/C1-type" evidence="2">
    <location>
        <begin position="12"/>
        <end position="65"/>
    </location>
</feature>
<accession>A0ABN1PWA3</accession>
<dbReference type="CDD" id="cd00093">
    <property type="entry name" value="HTH_XRE"/>
    <property type="match status" value="1"/>
</dbReference>
<dbReference type="InterPro" id="IPR050807">
    <property type="entry name" value="TransReg_Diox_bact_type"/>
</dbReference>
<dbReference type="Proteomes" id="UP001501578">
    <property type="component" value="Unassembled WGS sequence"/>
</dbReference>
<keyword evidence="4" id="KW-1185">Reference proteome</keyword>
<evidence type="ECO:0000313" key="4">
    <source>
        <dbReference type="Proteomes" id="UP001501578"/>
    </source>
</evidence>